<keyword evidence="3" id="KW-1185">Reference proteome</keyword>
<gene>
    <name evidence="2" type="ORF">FA13DRAFT_1728052</name>
</gene>
<feature type="region of interest" description="Disordered" evidence="1">
    <location>
        <begin position="27"/>
        <end position="71"/>
    </location>
</feature>
<protein>
    <submittedName>
        <fullName evidence="2">Uncharacterized protein</fullName>
    </submittedName>
</protein>
<accession>A0A4Y7TMW5</accession>
<dbReference type="EMBL" id="QPFP01000007">
    <property type="protein sequence ID" value="TEB35258.1"/>
    <property type="molecule type" value="Genomic_DNA"/>
</dbReference>
<evidence type="ECO:0000313" key="2">
    <source>
        <dbReference type="EMBL" id="TEB35258.1"/>
    </source>
</evidence>
<evidence type="ECO:0000313" key="3">
    <source>
        <dbReference type="Proteomes" id="UP000298030"/>
    </source>
</evidence>
<organism evidence="2 3">
    <name type="scientific">Coprinellus micaceus</name>
    <name type="common">Glistening ink-cap mushroom</name>
    <name type="synonym">Coprinus micaceus</name>
    <dbReference type="NCBI Taxonomy" id="71717"/>
    <lineage>
        <taxon>Eukaryota</taxon>
        <taxon>Fungi</taxon>
        <taxon>Dikarya</taxon>
        <taxon>Basidiomycota</taxon>
        <taxon>Agaricomycotina</taxon>
        <taxon>Agaricomycetes</taxon>
        <taxon>Agaricomycetidae</taxon>
        <taxon>Agaricales</taxon>
        <taxon>Agaricineae</taxon>
        <taxon>Psathyrellaceae</taxon>
        <taxon>Coprinellus</taxon>
    </lineage>
</organism>
<dbReference type="Proteomes" id="UP000298030">
    <property type="component" value="Unassembled WGS sequence"/>
</dbReference>
<dbReference type="AlphaFoldDB" id="A0A4Y7TMW5"/>
<reference evidence="2 3" key="1">
    <citation type="journal article" date="2019" name="Nat. Ecol. Evol.">
        <title>Megaphylogeny resolves global patterns of mushroom evolution.</title>
        <authorList>
            <person name="Varga T."/>
            <person name="Krizsan K."/>
            <person name="Foldi C."/>
            <person name="Dima B."/>
            <person name="Sanchez-Garcia M."/>
            <person name="Sanchez-Ramirez S."/>
            <person name="Szollosi G.J."/>
            <person name="Szarkandi J.G."/>
            <person name="Papp V."/>
            <person name="Albert L."/>
            <person name="Andreopoulos W."/>
            <person name="Angelini C."/>
            <person name="Antonin V."/>
            <person name="Barry K.W."/>
            <person name="Bougher N.L."/>
            <person name="Buchanan P."/>
            <person name="Buyck B."/>
            <person name="Bense V."/>
            <person name="Catcheside P."/>
            <person name="Chovatia M."/>
            <person name="Cooper J."/>
            <person name="Damon W."/>
            <person name="Desjardin D."/>
            <person name="Finy P."/>
            <person name="Geml J."/>
            <person name="Haridas S."/>
            <person name="Hughes K."/>
            <person name="Justo A."/>
            <person name="Karasinski D."/>
            <person name="Kautmanova I."/>
            <person name="Kiss B."/>
            <person name="Kocsube S."/>
            <person name="Kotiranta H."/>
            <person name="LaButti K.M."/>
            <person name="Lechner B.E."/>
            <person name="Liimatainen K."/>
            <person name="Lipzen A."/>
            <person name="Lukacs Z."/>
            <person name="Mihaltcheva S."/>
            <person name="Morgado L.N."/>
            <person name="Niskanen T."/>
            <person name="Noordeloos M.E."/>
            <person name="Ohm R.A."/>
            <person name="Ortiz-Santana B."/>
            <person name="Ovrebo C."/>
            <person name="Racz N."/>
            <person name="Riley R."/>
            <person name="Savchenko A."/>
            <person name="Shiryaev A."/>
            <person name="Soop K."/>
            <person name="Spirin V."/>
            <person name="Szebenyi C."/>
            <person name="Tomsovsky M."/>
            <person name="Tulloss R.E."/>
            <person name="Uehling J."/>
            <person name="Grigoriev I.V."/>
            <person name="Vagvolgyi C."/>
            <person name="Papp T."/>
            <person name="Martin F.M."/>
            <person name="Miettinen O."/>
            <person name="Hibbett D.S."/>
            <person name="Nagy L.G."/>
        </authorList>
    </citation>
    <scope>NUCLEOTIDE SEQUENCE [LARGE SCALE GENOMIC DNA]</scope>
    <source>
        <strain evidence="2 3">FP101781</strain>
    </source>
</reference>
<name>A0A4Y7TMW5_COPMI</name>
<dbReference type="OrthoDB" id="2987979at2759"/>
<comment type="caution">
    <text evidence="2">The sequence shown here is derived from an EMBL/GenBank/DDBJ whole genome shotgun (WGS) entry which is preliminary data.</text>
</comment>
<sequence length="112" mass="12801">MSLTYATANDLPAEIWGVISRDLLHVGDRNRDGAPAPVPPKPLGTPLDDIMDREPGRKPSKKKQNHDSSGMLPSLYMGINRHLFNLYLDAKYKEVEWTRVDEDMETQLRRLQ</sequence>
<evidence type="ECO:0000256" key="1">
    <source>
        <dbReference type="SAM" id="MobiDB-lite"/>
    </source>
</evidence>
<proteinExistence type="predicted"/>